<dbReference type="RefSeq" id="WP_071069009.1">
    <property type="nucleotide sequence ID" value="NZ_CP017754.1"/>
</dbReference>
<keyword evidence="3" id="KW-1185">Reference proteome</keyword>
<evidence type="ECO:0000259" key="1">
    <source>
        <dbReference type="Pfam" id="PF12728"/>
    </source>
</evidence>
<reference evidence="2 3" key="1">
    <citation type="submission" date="2016-10" db="EMBL/GenBank/DDBJ databases">
        <title>Complete genome sequences of three Cupriavidus strains isolated from various Malaysian environments.</title>
        <authorList>
            <person name="Abdullah A.A.-A."/>
            <person name="Shafie N.A.H."/>
            <person name="Lau N.S."/>
        </authorList>
    </citation>
    <scope>NUCLEOTIDE SEQUENCE [LARGE SCALE GENOMIC DNA]</scope>
    <source>
        <strain evidence="2 3">USMAA1020</strain>
    </source>
</reference>
<evidence type="ECO:0000313" key="3">
    <source>
        <dbReference type="Proteomes" id="UP000177515"/>
    </source>
</evidence>
<accession>A0ABM6F389</accession>
<dbReference type="Pfam" id="PF12728">
    <property type="entry name" value="HTH_17"/>
    <property type="match status" value="1"/>
</dbReference>
<gene>
    <name evidence="2" type="ORF">BKK80_08755</name>
</gene>
<evidence type="ECO:0000313" key="2">
    <source>
        <dbReference type="EMBL" id="AOZ05901.1"/>
    </source>
</evidence>
<dbReference type="InterPro" id="IPR009061">
    <property type="entry name" value="DNA-bd_dom_put_sf"/>
</dbReference>
<dbReference type="InterPro" id="IPR041657">
    <property type="entry name" value="HTH_17"/>
</dbReference>
<sequence length="132" mass="14994">MPEGLLTRRQVAQELGIVVQTVSYFIRRGALATVRHNGQSYVQRDSLESFRASRYSAARTTPTTLNGEADVLGLHDVMRLLGVNHRQVVDRLVREGRLKGTRPDGKLVVHRADLEAFMHEQPRRRGRKPVKN</sequence>
<dbReference type="SUPFAM" id="SSF46955">
    <property type="entry name" value="Putative DNA-binding domain"/>
    <property type="match status" value="1"/>
</dbReference>
<proteinExistence type="predicted"/>
<feature type="domain" description="Helix-turn-helix" evidence="1">
    <location>
        <begin position="75"/>
        <end position="121"/>
    </location>
</feature>
<name>A0ABM6F389_9BURK</name>
<organism evidence="2 3">
    <name type="scientific">Cupriavidus malaysiensis</name>
    <dbReference type="NCBI Taxonomy" id="367825"/>
    <lineage>
        <taxon>Bacteria</taxon>
        <taxon>Pseudomonadati</taxon>
        <taxon>Pseudomonadota</taxon>
        <taxon>Betaproteobacteria</taxon>
        <taxon>Burkholderiales</taxon>
        <taxon>Burkholderiaceae</taxon>
        <taxon>Cupriavidus</taxon>
    </lineage>
</organism>
<dbReference type="Proteomes" id="UP000177515">
    <property type="component" value="Chromosome 1"/>
</dbReference>
<dbReference type="EMBL" id="CP017754">
    <property type="protein sequence ID" value="AOZ05901.1"/>
    <property type="molecule type" value="Genomic_DNA"/>
</dbReference>
<protein>
    <recommendedName>
        <fullName evidence="1">Helix-turn-helix domain-containing protein</fullName>
    </recommendedName>
</protein>